<dbReference type="PANTHER" id="PTHR10434">
    <property type="entry name" value="1-ACYL-SN-GLYCEROL-3-PHOSPHATE ACYLTRANSFERASE"/>
    <property type="match status" value="1"/>
</dbReference>
<reference evidence="6" key="2">
    <citation type="submission" date="2020-09" db="EMBL/GenBank/DDBJ databases">
        <authorList>
            <person name="Sun Q."/>
            <person name="Zhou Y."/>
        </authorList>
    </citation>
    <scope>NUCLEOTIDE SEQUENCE</scope>
    <source>
        <strain evidence="6">CGMCC 1.15758</strain>
    </source>
</reference>
<dbReference type="OrthoDB" id="9812274at2"/>
<evidence type="ECO:0000256" key="4">
    <source>
        <dbReference type="SAM" id="Phobius"/>
    </source>
</evidence>
<keyword evidence="4" id="KW-0472">Membrane</keyword>
<dbReference type="CDD" id="cd07989">
    <property type="entry name" value="LPLAT_AGPAT-like"/>
    <property type="match status" value="1"/>
</dbReference>
<feature type="transmembrane region" description="Helical" evidence="4">
    <location>
        <begin position="12"/>
        <end position="39"/>
    </location>
</feature>
<dbReference type="SUPFAM" id="SSF69593">
    <property type="entry name" value="Glycerol-3-phosphate (1)-acyltransferase"/>
    <property type="match status" value="1"/>
</dbReference>
<dbReference type="GO" id="GO:0006654">
    <property type="term" value="P:phosphatidic acid biosynthetic process"/>
    <property type="evidence" value="ECO:0007669"/>
    <property type="project" value="TreeGrafter"/>
</dbReference>
<evidence type="ECO:0000256" key="3">
    <source>
        <dbReference type="ARBA" id="ARBA00023315"/>
    </source>
</evidence>
<dbReference type="InterPro" id="IPR002123">
    <property type="entry name" value="Plipid/glycerol_acylTrfase"/>
</dbReference>
<keyword evidence="3 6" id="KW-0012">Acyltransferase</keyword>
<dbReference type="GO" id="GO:0003841">
    <property type="term" value="F:1-acylglycerol-3-phosphate O-acyltransferase activity"/>
    <property type="evidence" value="ECO:0007669"/>
    <property type="project" value="TreeGrafter"/>
</dbReference>
<dbReference type="PANTHER" id="PTHR10434:SF40">
    <property type="entry name" value="1-ACYL-SN-GLYCEROL-3-PHOSPHATE ACYLTRANSFERASE"/>
    <property type="match status" value="1"/>
</dbReference>
<feature type="domain" description="Phospholipid/glycerol acyltransferase" evidence="5">
    <location>
        <begin position="83"/>
        <end position="197"/>
    </location>
</feature>
<dbReference type="EMBL" id="BMJS01000010">
    <property type="protein sequence ID" value="GGF96633.1"/>
    <property type="molecule type" value="Genomic_DNA"/>
</dbReference>
<evidence type="ECO:0000259" key="5">
    <source>
        <dbReference type="SMART" id="SM00563"/>
    </source>
</evidence>
<reference evidence="6" key="1">
    <citation type="journal article" date="2014" name="Int. J. Syst. Evol. Microbiol.">
        <title>Complete genome sequence of Corynebacterium casei LMG S-19264T (=DSM 44701T), isolated from a smear-ripened cheese.</title>
        <authorList>
            <consortium name="US DOE Joint Genome Institute (JGI-PGF)"/>
            <person name="Walter F."/>
            <person name="Albersmeier A."/>
            <person name="Kalinowski J."/>
            <person name="Ruckert C."/>
        </authorList>
    </citation>
    <scope>NUCLEOTIDE SEQUENCE</scope>
    <source>
        <strain evidence="6">CGMCC 1.15758</strain>
    </source>
</reference>
<evidence type="ECO:0000256" key="1">
    <source>
        <dbReference type="ARBA" id="ARBA00005189"/>
    </source>
</evidence>
<evidence type="ECO:0000256" key="2">
    <source>
        <dbReference type="ARBA" id="ARBA00022679"/>
    </source>
</evidence>
<name>A0A8J2Z3V1_9GAMM</name>
<gene>
    <name evidence="6" type="ORF">GCM10010995_12340</name>
</gene>
<dbReference type="RefSeq" id="WP_117002320.1">
    <property type="nucleotide sequence ID" value="NZ_BMJS01000010.1"/>
</dbReference>
<keyword evidence="4" id="KW-0812">Transmembrane</keyword>
<keyword evidence="4" id="KW-1133">Transmembrane helix</keyword>
<evidence type="ECO:0000313" key="7">
    <source>
        <dbReference type="Proteomes" id="UP000636949"/>
    </source>
</evidence>
<dbReference type="SMART" id="SM00563">
    <property type="entry name" value="PlsC"/>
    <property type="match status" value="1"/>
</dbReference>
<comment type="caution">
    <text evidence="6">The sequence shown here is derived from an EMBL/GenBank/DDBJ whole genome shotgun (WGS) entry which is preliminary data.</text>
</comment>
<dbReference type="Pfam" id="PF01553">
    <property type="entry name" value="Acyltransferase"/>
    <property type="match status" value="1"/>
</dbReference>
<protein>
    <submittedName>
        <fullName evidence="6">1-acyl-sn-glycerol-3-phosphate acyltransferase</fullName>
    </submittedName>
</protein>
<dbReference type="Proteomes" id="UP000636949">
    <property type="component" value="Unassembled WGS sequence"/>
</dbReference>
<evidence type="ECO:0000313" key="6">
    <source>
        <dbReference type="EMBL" id="GGF96633.1"/>
    </source>
</evidence>
<sequence>MNLMKGLWYGILWLRQIIFVVYVLVLTTVLATLTVVLGILRLPIGIRLIPAKVWSILTRWGLVIFLWLRVKTEGQENLLKEPCVYVCKHQSSWETVVFHGLLNNVCFVLKEELLKIPVFGQGLKAVDSIPIDRKQSLKSFKKVLQMGKERLKSGLSIVIFPEGTRVPVGQYPKFHKTAITLAKSSGAMVVPVAHNSGKFWPNKAGLIKPGIVTLSFGQAVSPSDLGVDELNEYCYQWINDKVKAIGG</sequence>
<proteinExistence type="predicted"/>
<keyword evidence="2" id="KW-0808">Transferase</keyword>
<dbReference type="AlphaFoldDB" id="A0A8J2Z3V1"/>
<comment type="pathway">
    <text evidence="1">Lipid metabolism.</text>
</comment>
<organism evidence="6 7">
    <name type="scientific">Cysteiniphilum litorale</name>
    <dbReference type="NCBI Taxonomy" id="2056700"/>
    <lineage>
        <taxon>Bacteria</taxon>
        <taxon>Pseudomonadati</taxon>
        <taxon>Pseudomonadota</taxon>
        <taxon>Gammaproteobacteria</taxon>
        <taxon>Thiotrichales</taxon>
        <taxon>Fastidiosibacteraceae</taxon>
        <taxon>Cysteiniphilum</taxon>
    </lineage>
</organism>
<accession>A0A8J2Z3V1</accession>
<keyword evidence="7" id="KW-1185">Reference proteome</keyword>